<protein>
    <submittedName>
        <fullName evidence="3">IS3 family transposase</fullName>
    </submittedName>
</protein>
<accession>A0A250KQX7</accession>
<dbReference type="SUPFAM" id="SSF53098">
    <property type="entry name" value="Ribonuclease H-like"/>
    <property type="match status" value="1"/>
</dbReference>
<organism evidence="3 4">
    <name type="scientific">Methylocaldum marinum</name>
    <dbReference type="NCBI Taxonomy" id="1432792"/>
    <lineage>
        <taxon>Bacteria</taxon>
        <taxon>Pseudomonadati</taxon>
        <taxon>Pseudomonadota</taxon>
        <taxon>Gammaproteobacteria</taxon>
        <taxon>Methylococcales</taxon>
        <taxon>Methylococcaceae</taxon>
        <taxon>Methylocaldum</taxon>
    </lineage>
</organism>
<dbReference type="KEGG" id="mmai:sS8_1988"/>
<feature type="compositionally biased region" description="Basic and acidic residues" evidence="1">
    <location>
        <begin position="35"/>
        <end position="64"/>
    </location>
</feature>
<dbReference type="AlphaFoldDB" id="A0A250KQX7"/>
<evidence type="ECO:0000259" key="2">
    <source>
        <dbReference type="PROSITE" id="PS50994"/>
    </source>
</evidence>
<dbReference type="InterPro" id="IPR048020">
    <property type="entry name" value="Transpos_IS3"/>
</dbReference>
<evidence type="ECO:0000313" key="3">
    <source>
        <dbReference type="EMBL" id="BBA33942.1"/>
    </source>
</evidence>
<evidence type="ECO:0000313" key="4">
    <source>
        <dbReference type="Proteomes" id="UP000266313"/>
    </source>
</evidence>
<dbReference type="Pfam" id="PF13683">
    <property type="entry name" value="rve_3"/>
    <property type="match status" value="1"/>
</dbReference>
<dbReference type="Gene3D" id="3.30.420.10">
    <property type="entry name" value="Ribonuclease H-like superfamily/Ribonuclease H"/>
    <property type="match status" value="1"/>
</dbReference>
<dbReference type="SUPFAM" id="SSF46689">
    <property type="entry name" value="Homeodomain-like"/>
    <property type="match status" value="1"/>
</dbReference>
<keyword evidence="4" id="KW-1185">Reference proteome</keyword>
<dbReference type="InterPro" id="IPR001584">
    <property type="entry name" value="Integrase_cat-core"/>
</dbReference>
<feature type="domain" description="Integrase catalytic" evidence="2">
    <location>
        <begin position="135"/>
        <end position="301"/>
    </location>
</feature>
<gene>
    <name evidence="3" type="ORF">sS8_1988</name>
</gene>
<sequence>MISTPSRRQAVELIQEAVQSGARRAKACAALNLSERTDQRWRQDGEVKADGRPLAERPEPSNKLSAEERARVLEVCHAPEFASLPPSQIVPRLADQGVYLGSESSFYRILREADEQHHRGRARTPRHPTPPPSRCARGPCEVWSWDITWLPGPVRGLFFYLYLILDLYSRKVVGFEVYERESAEYGATVVRRAVLAEGCVGKPLVLHADNGSPQKGSTLRATLEALGIEPSYSRPRVSDDNPYSEALFRTCKYRPGYPHAGFESLEAARDWVLAFVRWYNDEHRHSSLRYVTPAERHAGNDRTILAARDQVYRAAKERHPERWTGATRNWEPIGAVWLNPVKEPPSGTDLLLKTT</sequence>
<dbReference type="InterPro" id="IPR050900">
    <property type="entry name" value="Transposase_IS3/IS150/IS904"/>
</dbReference>
<name>A0A250KQX7_9GAMM</name>
<dbReference type="PROSITE" id="PS50994">
    <property type="entry name" value="INTEGRASE"/>
    <property type="match status" value="1"/>
</dbReference>
<dbReference type="EMBL" id="AP017928">
    <property type="protein sequence ID" value="BBA33942.1"/>
    <property type="molecule type" value="Genomic_DNA"/>
</dbReference>
<reference evidence="3 4" key="1">
    <citation type="submission" date="2016-12" db="EMBL/GenBank/DDBJ databases">
        <title>Genome sequencing of Methylocaldum marinum.</title>
        <authorList>
            <person name="Takeuchi M."/>
            <person name="Kamagata Y."/>
            <person name="Hiraoka S."/>
            <person name="Oshima K."/>
            <person name="Hattori M."/>
            <person name="Iwasaki W."/>
        </authorList>
    </citation>
    <scope>NUCLEOTIDE SEQUENCE [LARGE SCALE GENOMIC DNA]</scope>
    <source>
        <strain evidence="3 4">S8</strain>
    </source>
</reference>
<dbReference type="PANTHER" id="PTHR46889:SF4">
    <property type="entry name" value="TRANSPOSASE INSO FOR INSERTION SEQUENCE ELEMENT IS911B-RELATED"/>
    <property type="match status" value="1"/>
</dbReference>
<dbReference type="GO" id="GO:0015074">
    <property type="term" value="P:DNA integration"/>
    <property type="evidence" value="ECO:0007669"/>
    <property type="project" value="InterPro"/>
</dbReference>
<dbReference type="InterPro" id="IPR009057">
    <property type="entry name" value="Homeodomain-like_sf"/>
</dbReference>
<dbReference type="NCBIfam" id="NF033516">
    <property type="entry name" value="transpos_IS3"/>
    <property type="match status" value="1"/>
</dbReference>
<dbReference type="Proteomes" id="UP000266313">
    <property type="component" value="Chromosome"/>
</dbReference>
<dbReference type="InterPro" id="IPR012337">
    <property type="entry name" value="RNaseH-like_sf"/>
</dbReference>
<dbReference type="GO" id="GO:0003676">
    <property type="term" value="F:nucleic acid binding"/>
    <property type="evidence" value="ECO:0007669"/>
    <property type="project" value="InterPro"/>
</dbReference>
<dbReference type="InterPro" id="IPR036397">
    <property type="entry name" value="RNaseH_sf"/>
</dbReference>
<feature type="region of interest" description="Disordered" evidence="1">
    <location>
        <begin position="34"/>
        <end position="64"/>
    </location>
</feature>
<dbReference type="Pfam" id="PF13565">
    <property type="entry name" value="HTH_32"/>
    <property type="match status" value="1"/>
</dbReference>
<evidence type="ECO:0000256" key="1">
    <source>
        <dbReference type="SAM" id="MobiDB-lite"/>
    </source>
</evidence>
<dbReference type="PANTHER" id="PTHR46889">
    <property type="entry name" value="TRANSPOSASE INSF FOR INSERTION SEQUENCE IS3B-RELATED"/>
    <property type="match status" value="1"/>
</dbReference>
<proteinExistence type="predicted"/>